<reference evidence="2" key="2">
    <citation type="submission" date="2025-08" db="UniProtKB">
        <authorList>
            <consortium name="Ensembl"/>
        </authorList>
    </citation>
    <scope>IDENTIFICATION</scope>
</reference>
<reference evidence="2 3" key="1">
    <citation type="submission" date="2020-02" db="EMBL/GenBank/DDBJ databases">
        <title>Esox lucius (northern pike) genome, fEsoLuc1, primary haplotype.</title>
        <authorList>
            <person name="Myers G."/>
            <person name="Karagic N."/>
            <person name="Meyer A."/>
            <person name="Pippel M."/>
            <person name="Reichard M."/>
            <person name="Winkler S."/>
            <person name="Tracey A."/>
            <person name="Sims Y."/>
            <person name="Howe K."/>
            <person name="Rhie A."/>
            <person name="Formenti G."/>
            <person name="Durbin R."/>
            <person name="Fedrigo O."/>
            <person name="Jarvis E.D."/>
        </authorList>
    </citation>
    <scope>NUCLEOTIDE SEQUENCE [LARGE SCALE GENOMIC DNA]</scope>
</reference>
<protein>
    <submittedName>
        <fullName evidence="2">Plac8 onzin related protein 1</fullName>
    </submittedName>
</protein>
<proteinExistence type="inferred from homology"/>
<dbReference type="GeneTree" id="ENSGT00940000163927"/>
<reference evidence="2" key="3">
    <citation type="submission" date="2025-09" db="UniProtKB">
        <authorList>
            <consortium name="Ensembl"/>
        </authorList>
    </citation>
    <scope>IDENTIFICATION</scope>
</reference>
<organism evidence="2 3">
    <name type="scientific">Esox lucius</name>
    <name type="common">Northern pike</name>
    <dbReference type="NCBI Taxonomy" id="8010"/>
    <lineage>
        <taxon>Eukaryota</taxon>
        <taxon>Metazoa</taxon>
        <taxon>Chordata</taxon>
        <taxon>Craniata</taxon>
        <taxon>Vertebrata</taxon>
        <taxon>Euteleostomi</taxon>
        <taxon>Actinopterygii</taxon>
        <taxon>Neopterygii</taxon>
        <taxon>Teleostei</taxon>
        <taxon>Protacanthopterygii</taxon>
        <taxon>Esociformes</taxon>
        <taxon>Esocidae</taxon>
        <taxon>Esox</taxon>
    </lineage>
</organism>
<evidence type="ECO:0000256" key="1">
    <source>
        <dbReference type="ARBA" id="ARBA00009024"/>
    </source>
</evidence>
<evidence type="ECO:0000313" key="2">
    <source>
        <dbReference type="Ensembl" id="ENSELUP00000090600.1"/>
    </source>
</evidence>
<dbReference type="InterPro" id="IPR006461">
    <property type="entry name" value="PLAC_motif_containing"/>
</dbReference>
<dbReference type="Ensembl" id="ENSELUT00000097852.1">
    <property type="protein sequence ID" value="ENSELUP00000090600.1"/>
    <property type="gene ID" value="ENSELUG00000019120.3"/>
</dbReference>
<evidence type="ECO:0000313" key="3">
    <source>
        <dbReference type="Proteomes" id="UP000265140"/>
    </source>
</evidence>
<dbReference type="PANTHER" id="PTHR15907">
    <property type="entry name" value="DUF614 FAMILY PROTEIN-RELATED"/>
    <property type="match status" value="1"/>
</dbReference>
<dbReference type="Pfam" id="PF04749">
    <property type="entry name" value="PLAC8"/>
    <property type="match status" value="1"/>
</dbReference>
<keyword evidence="3" id="KW-1185">Reference proteome</keyword>
<dbReference type="AlphaFoldDB" id="A0AAY5KQP3"/>
<sequence length="174" mass="19429">MRIQLFTHTQGRRVSFDLFGFHSLRAVPVTLKLYLNNNKAMQVQQQVTTITSTQSAEWSTGICDCCSDMGTCCCATWCFPCFQCQTASHFGWCCCMPLLDPIACFAVSCCMRSSMRERYGIQVGAPQRHTTLLAHSPITGVNPSGSLFSFSGFLLWRRWVCGLLLPLHLVPDVS</sequence>
<dbReference type="Proteomes" id="UP000265140">
    <property type="component" value="Chromosome 24"/>
</dbReference>
<accession>A0AAY5KQP3</accession>
<name>A0AAY5KQP3_ESOLU</name>
<dbReference type="NCBIfam" id="TIGR01571">
    <property type="entry name" value="A_thal_Cys_rich"/>
    <property type="match status" value="1"/>
</dbReference>
<comment type="similarity">
    <text evidence="1">Belongs to the cornifelin family.</text>
</comment>